<evidence type="ECO:0000313" key="4">
    <source>
        <dbReference type="EMBL" id="ROO24448.1"/>
    </source>
</evidence>
<dbReference type="InterPro" id="IPR018376">
    <property type="entry name" value="Enoyl-CoA_hyd/isom_CS"/>
</dbReference>
<dbReference type="FunFam" id="3.90.226.10:FF:000009">
    <property type="entry name" value="Carnitinyl-CoA dehydratase"/>
    <property type="match status" value="1"/>
</dbReference>
<proteinExistence type="inferred from homology"/>
<keyword evidence="2 4" id="KW-0456">Lyase</keyword>
<dbReference type="FunFam" id="1.10.12.10:FF:000001">
    <property type="entry name" value="Probable enoyl-CoA hydratase, mitochondrial"/>
    <property type="match status" value="1"/>
</dbReference>
<dbReference type="PANTHER" id="PTHR11941">
    <property type="entry name" value="ENOYL-COA HYDRATASE-RELATED"/>
    <property type="match status" value="1"/>
</dbReference>
<dbReference type="AlphaFoldDB" id="A0A423PFT0"/>
<dbReference type="PANTHER" id="PTHR11941:SF141">
    <property type="entry name" value="ENOYL-COA HYDRATASE_ISOMERASE-RELATED"/>
    <property type="match status" value="1"/>
</dbReference>
<dbReference type="SUPFAM" id="SSF52096">
    <property type="entry name" value="ClpP/crotonase"/>
    <property type="match status" value="1"/>
</dbReference>
<dbReference type="RefSeq" id="WP_123632098.1">
    <property type="nucleotide sequence ID" value="NZ_AYKH01000042.1"/>
</dbReference>
<reference evidence="4 5" key="1">
    <citation type="submission" date="2013-10" db="EMBL/GenBank/DDBJ databases">
        <title>Salinisphaera orenii MK-B5 Genome Sequencing.</title>
        <authorList>
            <person name="Lai Q."/>
            <person name="Li C."/>
            <person name="Shao Z."/>
        </authorList>
    </citation>
    <scope>NUCLEOTIDE SEQUENCE [LARGE SCALE GENOMIC DNA]</scope>
    <source>
        <strain evidence="4 5">MK-B5</strain>
    </source>
</reference>
<evidence type="ECO:0000256" key="2">
    <source>
        <dbReference type="ARBA" id="ARBA00023239"/>
    </source>
</evidence>
<name>A0A423PFT0_9GAMM</name>
<dbReference type="Proteomes" id="UP000283993">
    <property type="component" value="Unassembled WGS sequence"/>
</dbReference>
<accession>A0A423PFT0</accession>
<dbReference type="InterPro" id="IPR001753">
    <property type="entry name" value="Enoyl-CoA_hydra/iso"/>
</dbReference>
<dbReference type="EC" id="4.2.1.17" evidence="4"/>
<dbReference type="Pfam" id="PF00378">
    <property type="entry name" value="ECH_1"/>
    <property type="match status" value="1"/>
</dbReference>
<comment type="similarity">
    <text evidence="1 3">Belongs to the enoyl-CoA hydratase/isomerase family.</text>
</comment>
<dbReference type="PROSITE" id="PS00166">
    <property type="entry name" value="ENOYL_COA_HYDRATASE"/>
    <property type="match status" value="1"/>
</dbReference>
<organism evidence="4 5">
    <name type="scientific">Salinisphaera orenii MK-B5</name>
    <dbReference type="NCBI Taxonomy" id="856730"/>
    <lineage>
        <taxon>Bacteria</taxon>
        <taxon>Pseudomonadati</taxon>
        <taxon>Pseudomonadota</taxon>
        <taxon>Gammaproteobacteria</taxon>
        <taxon>Salinisphaerales</taxon>
        <taxon>Salinisphaeraceae</taxon>
        <taxon>Salinisphaera</taxon>
    </lineage>
</organism>
<comment type="caution">
    <text evidence="4">The sequence shown here is derived from an EMBL/GenBank/DDBJ whole genome shotgun (WGS) entry which is preliminary data.</text>
</comment>
<evidence type="ECO:0000256" key="3">
    <source>
        <dbReference type="RuleBase" id="RU003707"/>
    </source>
</evidence>
<dbReference type="Gene3D" id="1.10.12.10">
    <property type="entry name" value="Lyase 2-enoyl-coa Hydratase, Chain A, domain 2"/>
    <property type="match status" value="1"/>
</dbReference>
<dbReference type="GO" id="GO:0004300">
    <property type="term" value="F:enoyl-CoA hydratase activity"/>
    <property type="evidence" value="ECO:0007669"/>
    <property type="project" value="UniProtKB-EC"/>
</dbReference>
<dbReference type="InterPro" id="IPR014748">
    <property type="entry name" value="Enoyl-CoA_hydra_C"/>
</dbReference>
<dbReference type="GO" id="GO:0006635">
    <property type="term" value="P:fatty acid beta-oxidation"/>
    <property type="evidence" value="ECO:0007669"/>
    <property type="project" value="TreeGrafter"/>
</dbReference>
<dbReference type="EMBL" id="AYKH01000042">
    <property type="protein sequence ID" value="ROO24448.1"/>
    <property type="molecule type" value="Genomic_DNA"/>
</dbReference>
<gene>
    <name evidence="4" type="ORF">SAOR_14730</name>
</gene>
<sequence length="260" mass="27843">MSNGEPTIETRGRIAILTLDHPPANTLSVTALSGLEGRLARIEQDRAIDAIVITGAGDQYFSAGDDLEMFRNADRAGARELARLLAAAVARVARFRGLTVAAINGYCLGAGLEFALACDVRICEEHAQLGLPEARVGLLPCGGGTQRLPWLVGEGWAKRIILCGEHVDAETAQRIRLVEEVVPRGGAFDAAMALTERAARQSPRAVAASKRLIDGTRLSALETGHARESEAFAALFETNDPNEGVSAFFDKRDPVWTRPS</sequence>
<evidence type="ECO:0000313" key="5">
    <source>
        <dbReference type="Proteomes" id="UP000283993"/>
    </source>
</evidence>
<evidence type="ECO:0000256" key="1">
    <source>
        <dbReference type="ARBA" id="ARBA00005254"/>
    </source>
</evidence>
<dbReference type="InterPro" id="IPR029045">
    <property type="entry name" value="ClpP/crotonase-like_dom_sf"/>
</dbReference>
<keyword evidence="5" id="KW-1185">Reference proteome</keyword>
<dbReference type="NCBIfam" id="NF006566">
    <property type="entry name" value="PRK09076.1"/>
    <property type="match status" value="1"/>
</dbReference>
<dbReference type="CDD" id="cd06558">
    <property type="entry name" value="crotonase-like"/>
    <property type="match status" value="1"/>
</dbReference>
<protein>
    <submittedName>
        <fullName evidence="4">Enoyl-CoA hydratase</fullName>
        <ecNumber evidence="4">4.2.1.17</ecNumber>
    </submittedName>
</protein>
<dbReference type="Gene3D" id="3.90.226.10">
    <property type="entry name" value="2-enoyl-CoA Hydratase, Chain A, domain 1"/>
    <property type="match status" value="1"/>
</dbReference>